<feature type="compositionally biased region" description="Acidic residues" evidence="1">
    <location>
        <begin position="305"/>
        <end position="321"/>
    </location>
</feature>
<organism evidence="2 3">
    <name type="scientific">Gigaspora margarita</name>
    <dbReference type="NCBI Taxonomy" id="4874"/>
    <lineage>
        <taxon>Eukaryota</taxon>
        <taxon>Fungi</taxon>
        <taxon>Fungi incertae sedis</taxon>
        <taxon>Mucoromycota</taxon>
        <taxon>Glomeromycotina</taxon>
        <taxon>Glomeromycetes</taxon>
        <taxon>Diversisporales</taxon>
        <taxon>Gigasporaceae</taxon>
        <taxon>Gigaspora</taxon>
    </lineage>
</organism>
<feature type="non-terminal residue" evidence="2">
    <location>
        <position position="336"/>
    </location>
</feature>
<feature type="non-terminal residue" evidence="2">
    <location>
        <position position="1"/>
    </location>
</feature>
<reference evidence="2 3" key="1">
    <citation type="submission" date="2021-06" db="EMBL/GenBank/DDBJ databases">
        <authorList>
            <person name="Kallberg Y."/>
            <person name="Tangrot J."/>
            <person name="Rosling A."/>
        </authorList>
    </citation>
    <scope>NUCLEOTIDE SEQUENCE [LARGE SCALE GENOMIC DNA]</scope>
    <source>
        <strain evidence="2 3">120-4 pot B 10/14</strain>
    </source>
</reference>
<gene>
    <name evidence="2" type="ORF">GMARGA_LOCUS29550</name>
</gene>
<name>A0ABN7WE74_GIGMA</name>
<dbReference type="Proteomes" id="UP000789901">
    <property type="component" value="Unassembled WGS sequence"/>
</dbReference>
<feature type="region of interest" description="Disordered" evidence="1">
    <location>
        <begin position="297"/>
        <end position="321"/>
    </location>
</feature>
<comment type="caution">
    <text evidence="2">The sequence shown here is derived from an EMBL/GenBank/DDBJ whole genome shotgun (WGS) entry which is preliminary data.</text>
</comment>
<sequence>MTKRKQKQNELVSSNMETDSRTSVRTSSSAKAEHLPTGVWKFFKKDVSKANSCKRVPEEWYHHFNYIIVNNLEDVPTDKPLYGMSNTVSPLVKRKKTAKQPDITNWYDSMKIEQLIIDEAIQPFFINALNLLNAGYEVPSYEVLSECLLDTKITKIINKVDKILDHTNNLTIEEIQENYSKIVGSTILTILHGRGIGLKFGTFPLITNYARKLWQQMGKSEKSCETLITHLRFYKEQEQYINGKPNPYAAPYRIEQLRHIHTIEVSPEIIANIAESVFKELEVETLLEDDVELSNPKQSFKDLDRDESDNNDMQDNGESEYNIDEMVARQLDYDLD</sequence>
<dbReference type="EMBL" id="CAJVQB010039962">
    <property type="protein sequence ID" value="CAG8827903.1"/>
    <property type="molecule type" value="Genomic_DNA"/>
</dbReference>
<evidence type="ECO:0000256" key="1">
    <source>
        <dbReference type="SAM" id="MobiDB-lite"/>
    </source>
</evidence>
<protein>
    <submittedName>
        <fullName evidence="2">18097_t:CDS:1</fullName>
    </submittedName>
</protein>
<proteinExistence type="predicted"/>
<evidence type="ECO:0000313" key="2">
    <source>
        <dbReference type="EMBL" id="CAG8827903.1"/>
    </source>
</evidence>
<evidence type="ECO:0000313" key="3">
    <source>
        <dbReference type="Proteomes" id="UP000789901"/>
    </source>
</evidence>
<feature type="region of interest" description="Disordered" evidence="1">
    <location>
        <begin position="1"/>
        <end position="30"/>
    </location>
</feature>
<accession>A0ABN7WE74</accession>
<keyword evidence="3" id="KW-1185">Reference proteome</keyword>